<sequence length="228" mass="26636">MHTLKDLNLHLSTEDIAIIESSVPETLINYLFNEVLNNYLSFDKGHGINHIMTVIKSSLKLSSYYSVKIPMVLTVAIYHDLGLKFDRAKHHIHSKELLLQDKKLETWFSPEEIFIMGDACEDHRASNSYKPRNIYGLIISDADRTTDIDDMITRCYNYSKKHFPDLDEEETYNRVKSHLREKYGDGGYAKLYLPESEKIIMDPIYSARKILSNDDDFYKVYHKKIFGE</sequence>
<name>A0A937K4X1_9CLOT</name>
<dbReference type="RefSeq" id="WP_202769166.1">
    <property type="nucleotide sequence ID" value="NZ_JAESWA010000027.1"/>
</dbReference>
<dbReference type="SUPFAM" id="SSF109604">
    <property type="entry name" value="HD-domain/PDEase-like"/>
    <property type="match status" value="1"/>
</dbReference>
<keyword evidence="2" id="KW-1185">Reference proteome</keyword>
<dbReference type="EMBL" id="JAESWA010000027">
    <property type="protein sequence ID" value="MBL4933731.1"/>
    <property type="molecule type" value="Genomic_DNA"/>
</dbReference>
<organism evidence="1 2">
    <name type="scientific">Clostridium paridis</name>
    <dbReference type="NCBI Taxonomy" id="2803863"/>
    <lineage>
        <taxon>Bacteria</taxon>
        <taxon>Bacillati</taxon>
        <taxon>Bacillota</taxon>
        <taxon>Clostridia</taxon>
        <taxon>Eubacteriales</taxon>
        <taxon>Clostridiaceae</taxon>
        <taxon>Clostridium</taxon>
    </lineage>
</organism>
<comment type="caution">
    <text evidence="1">The sequence shown here is derived from an EMBL/GenBank/DDBJ whole genome shotgun (WGS) entry which is preliminary data.</text>
</comment>
<dbReference type="Proteomes" id="UP000623681">
    <property type="component" value="Unassembled WGS sequence"/>
</dbReference>
<proteinExistence type="predicted"/>
<evidence type="ECO:0000313" key="1">
    <source>
        <dbReference type="EMBL" id="MBL4933731.1"/>
    </source>
</evidence>
<dbReference type="AlphaFoldDB" id="A0A937K4X1"/>
<gene>
    <name evidence="1" type="ORF">JK634_18270</name>
</gene>
<accession>A0A937K4X1</accession>
<reference evidence="1" key="1">
    <citation type="submission" date="2021-01" db="EMBL/GenBank/DDBJ databases">
        <title>Genome public.</title>
        <authorList>
            <person name="Liu C."/>
            <person name="Sun Q."/>
        </authorList>
    </citation>
    <scope>NUCLEOTIDE SEQUENCE</scope>
    <source>
        <strain evidence="1">YIM B02565</strain>
    </source>
</reference>
<dbReference type="Gene3D" id="1.10.3210.10">
    <property type="entry name" value="Hypothetical protein af1432"/>
    <property type="match status" value="1"/>
</dbReference>
<evidence type="ECO:0000313" key="2">
    <source>
        <dbReference type="Proteomes" id="UP000623681"/>
    </source>
</evidence>
<protein>
    <submittedName>
        <fullName evidence="1">HD family phosphohydrolase</fullName>
    </submittedName>
</protein>